<evidence type="ECO:0000259" key="3">
    <source>
        <dbReference type="Pfam" id="PF22685"/>
    </source>
</evidence>
<reference evidence="4" key="1">
    <citation type="submission" date="2023-03" db="EMBL/GenBank/DDBJ databases">
        <title>Andean soil-derived lignocellulolytic bacterial consortium as a source of novel taxa and putative plastic-active enzymes.</title>
        <authorList>
            <person name="Diaz-Garcia L."/>
            <person name="Chuvochina M."/>
            <person name="Feuerriegel G."/>
            <person name="Bunk B."/>
            <person name="Sproer C."/>
            <person name="Streit W.R."/>
            <person name="Rodriguez L.M."/>
            <person name="Overmann J."/>
            <person name="Jimenez D.J."/>
        </authorList>
    </citation>
    <scope>NUCLEOTIDE SEQUENCE</scope>
    <source>
        <strain evidence="4">MAG 833</strain>
    </source>
</reference>
<proteinExistence type="predicted"/>
<feature type="domain" description="Gal80p-like C-terminal" evidence="3">
    <location>
        <begin position="129"/>
        <end position="270"/>
    </location>
</feature>
<dbReference type="InterPro" id="IPR036291">
    <property type="entry name" value="NAD(P)-bd_dom_sf"/>
</dbReference>
<evidence type="ECO:0000259" key="2">
    <source>
        <dbReference type="Pfam" id="PF01408"/>
    </source>
</evidence>
<organism evidence="4 5">
    <name type="scientific">Candidatus Brevundimonas colombiensis</name>
    <dbReference type="NCBI Taxonomy" id="3121376"/>
    <lineage>
        <taxon>Bacteria</taxon>
        <taxon>Pseudomonadati</taxon>
        <taxon>Pseudomonadota</taxon>
        <taxon>Alphaproteobacteria</taxon>
        <taxon>Caulobacterales</taxon>
        <taxon>Caulobacteraceae</taxon>
        <taxon>Brevundimonas</taxon>
    </lineage>
</organism>
<dbReference type="Pfam" id="PF01408">
    <property type="entry name" value="GFO_IDH_MocA"/>
    <property type="match status" value="1"/>
</dbReference>
<dbReference type="InterPro" id="IPR000683">
    <property type="entry name" value="Gfo/Idh/MocA-like_OxRdtase_N"/>
</dbReference>
<dbReference type="Gene3D" id="3.30.360.10">
    <property type="entry name" value="Dihydrodipicolinate Reductase, domain 2"/>
    <property type="match status" value="1"/>
</dbReference>
<keyword evidence="1" id="KW-0560">Oxidoreductase</keyword>
<dbReference type="EMBL" id="CP119326">
    <property type="protein sequence ID" value="WEK41487.1"/>
    <property type="molecule type" value="Genomic_DNA"/>
</dbReference>
<dbReference type="GO" id="GO:0000166">
    <property type="term" value="F:nucleotide binding"/>
    <property type="evidence" value="ECO:0007669"/>
    <property type="project" value="InterPro"/>
</dbReference>
<name>A0AAJ5X3L5_9CAUL</name>
<dbReference type="PANTHER" id="PTHR43818:SF11">
    <property type="entry name" value="BCDNA.GH03377"/>
    <property type="match status" value="1"/>
</dbReference>
<accession>A0AAJ5X3L5</accession>
<sequence length="369" mass="39117">MGIIGLSANGGWAANAHLPALRALGSRYEVRGLCGSSPEAARAAGEKHNVAFHTDDPHVLANRPDIDLIVIAVKVPEHKSLTEAAISAGKAVYCEWPLGNGLDEAIYLERLAADRGVANFVGLQARSAPVLRQVRDLIASGYVGRVLSTTIVADGGRPWGGVTYPSGVYLNDVSTGATMLTIPFGHTVDLVQWALTPFQNVSATLAVRRPLVEVIPGGDRIKATAPDQVAVHGELQDGVVAAFHFRGGASRGPNFNWQILGDEGELWISGGNGHLQYGQVTLSGARDAAKGLAPMPEPDFMQDFDVPPSSHAFTVANAYAALHSQLTRHIGDVPTFADAVKTHQLIQAIQTSATEGRRMAVEDVRLNIP</sequence>
<evidence type="ECO:0000313" key="5">
    <source>
        <dbReference type="Proteomes" id="UP001213664"/>
    </source>
</evidence>
<dbReference type="Pfam" id="PF22685">
    <property type="entry name" value="Gal80p_C-like"/>
    <property type="match status" value="1"/>
</dbReference>
<dbReference type="AlphaFoldDB" id="A0AAJ5X3L5"/>
<feature type="domain" description="Gfo/Idh/MocA-like oxidoreductase N-terminal" evidence="2">
    <location>
        <begin position="2"/>
        <end position="122"/>
    </location>
</feature>
<dbReference type="InterPro" id="IPR050463">
    <property type="entry name" value="Gfo/Idh/MocA_oxidrdct_glycsds"/>
</dbReference>
<dbReference type="SUPFAM" id="SSF55347">
    <property type="entry name" value="Glyceraldehyde-3-phosphate dehydrogenase-like, C-terminal domain"/>
    <property type="match status" value="1"/>
</dbReference>
<protein>
    <submittedName>
        <fullName evidence="4">Gfo/Idh/MocA family oxidoreductase</fullName>
    </submittedName>
</protein>
<dbReference type="GO" id="GO:0016491">
    <property type="term" value="F:oxidoreductase activity"/>
    <property type="evidence" value="ECO:0007669"/>
    <property type="project" value="UniProtKB-KW"/>
</dbReference>
<evidence type="ECO:0000313" key="4">
    <source>
        <dbReference type="EMBL" id="WEK41487.1"/>
    </source>
</evidence>
<gene>
    <name evidence="4" type="ORF">P0Y50_07755</name>
</gene>
<dbReference type="Proteomes" id="UP001213664">
    <property type="component" value="Chromosome"/>
</dbReference>
<dbReference type="InterPro" id="IPR055080">
    <property type="entry name" value="Gal80p-like_C"/>
</dbReference>
<dbReference type="Gene3D" id="3.40.50.720">
    <property type="entry name" value="NAD(P)-binding Rossmann-like Domain"/>
    <property type="match status" value="1"/>
</dbReference>
<dbReference type="SUPFAM" id="SSF51735">
    <property type="entry name" value="NAD(P)-binding Rossmann-fold domains"/>
    <property type="match status" value="1"/>
</dbReference>
<evidence type="ECO:0000256" key="1">
    <source>
        <dbReference type="ARBA" id="ARBA00023002"/>
    </source>
</evidence>
<dbReference type="PANTHER" id="PTHR43818">
    <property type="entry name" value="BCDNA.GH03377"/>
    <property type="match status" value="1"/>
</dbReference>